<keyword evidence="1" id="KW-0805">Transcription regulation</keyword>
<evidence type="ECO:0000259" key="4">
    <source>
        <dbReference type="PROSITE" id="PS51077"/>
    </source>
</evidence>
<keyword evidence="3" id="KW-0804">Transcription</keyword>
<name>A0A255GPB0_9ACTN</name>
<keyword evidence="2" id="KW-0238">DNA-binding</keyword>
<dbReference type="PROSITE" id="PS51078">
    <property type="entry name" value="ICLR_ED"/>
    <property type="match status" value="1"/>
</dbReference>
<dbReference type="InterPro" id="IPR036388">
    <property type="entry name" value="WH-like_DNA-bd_sf"/>
</dbReference>
<dbReference type="RefSeq" id="WP_094356924.1">
    <property type="nucleotide sequence ID" value="NZ_NMVK01000009.1"/>
</dbReference>
<evidence type="ECO:0000313" key="7">
    <source>
        <dbReference type="Proteomes" id="UP000215896"/>
    </source>
</evidence>
<dbReference type="GO" id="GO:0045892">
    <property type="term" value="P:negative regulation of DNA-templated transcription"/>
    <property type="evidence" value="ECO:0007669"/>
    <property type="project" value="TreeGrafter"/>
</dbReference>
<dbReference type="PANTHER" id="PTHR30136:SF24">
    <property type="entry name" value="HTH-TYPE TRANSCRIPTIONAL REPRESSOR ALLR"/>
    <property type="match status" value="1"/>
</dbReference>
<dbReference type="InterPro" id="IPR005471">
    <property type="entry name" value="Tscrpt_reg_IclR_N"/>
</dbReference>
<dbReference type="Proteomes" id="UP000215896">
    <property type="component" value="Unassembled WGS sequence"/>
</dbReference>
<organism evidence="6 7">
    <name type="scientific">Enemella evansiae</name>
    <dbReference type="NCBI Taxonomy" id="2016499"/>
    <lineage>
        <taxon>Bacteria</taxon>
        <taxon>Bacillati</taxon>
        <taxon>Actinomycetota</taxon>
        <taxon>Actinomycetes</taxon>
        <taxon>Propionibacteriales</taxon>
        <taxon>Propionibacteriaceae</taxon>
        <taxon>Enemella</taxon>
    </lineage>
</organism>
<dbReference type="Gene3D" id="3.30.450.40">
    <property type="match status" value="1"/>
</dbReference>
<dbReference type="InterPro" id="IPR029016">
    <property type="entry name" value="GAF-like_dom_sf"/>
</dbReference>
<sequence>MTTLQTLDRGLRLLDEVAAHPGGISVAELGARLELHRTICYRVVATLAEHGLVHRGEDGRVRLAAGVLGLAARFAPALRSAARPVLARLAAETGATSYLAVAEHESCVVALTHEPPTESLRVAYRVGARHPLTRGASGVAILAARPEQADDPESVRRARELGHAVTRGELEPGAVGVGCGLGLPDDHEDLECSVGVVALAGLDADAAAVRVRAAAAELRRVL</sequence>
<dbReference type="PANTHER" id="PTHR30136">
    <property type="entry name" value="HELIX-TURN-HELIX TRANSCRIPTIONAL REGULATOR, ICLR FAMILY"/>
    <property type="match status" value="1"/>
</dbReference>
<evidence type="ECO:0000256" key="3">
    <source>
        <dbReference type="ARBA" id="ARBA00023163"/>
    </source>
</evidence>
<keyword evidence="7" id="KW-1185">Reference proteome</keyword>
<evidence type="ECO:0000256" key="1">
    <source>
        <dbReference type="ARBA" id="ARBA00023015"/>
    </source>
</evidence>
<evidence type="ECO:0000313" key="6">
    <source>
        <dbReference type="EMBL" id="OYO17411.1"/>
    </source>
</evidence>
<dbReference type="OrthoDB" id="156285at2"/>
<feature type="domain" description="IclR-ED" evidence="5">
    <location>
        <begin position="66"/>
        <end position="222"/>
    </location>
</feature>
<dbReference type="Pfam" id="PF01614">
    <property type="entry name" value="IclR_C"/>
    <property type="match status" value="1"/>
</dbReference>
<dbReference type="GO" id="GO:0003700">
    <property type="term" value="F:DNA-binding transcription factor activity"/>
    <property type="evidence" value="ECO:0007669"/>
    <property type="project" value="TreeGrafter"/>
</dbReference>
<dbReference type="InterPro" id="IPR050707">
    <property type="entry name" value="HTH_MetabolicPath_Reg"/>
</dbReference>
<dbReference type="SUPFAM" id="SSF46785">
    <property type="entry name" value="Winged helix' DNA-binding domain"/>
    <property type="match status" value="1"/>
</dbReference>
<evidence type="ECO:0000259" key="5">
    <source>
        <dbReference type="PROSITE" id="PS51078"/>
    </source>
</evidence>
<reference evidence="6 7" key="1">
    <citation type="submission" date="2017-07" db="EMBL/GenBank/DDBJ databases">
        <title>Draft whole genome sequences of clinical Proprionibacteriaceae strains.</title>
        <authorList>
            <person name="Bernier A.-M."/>
            <person name="Bernard K."/>
            <person name="Domingo M.-C."/>
        </authorList>
    </citation>
    <scope>NUCLEOTIDE SEQUENCE [LARGE SCALE GENOMIC DNA]</scope>
    <source>
        <strain evidence="6 7">NML 030167</strain>
    </source>
</reference>
<dbReference type="EMBL" id="NMVO01000001">
    <property type="protein sequence ID" value="OYO17411.1"/>
    <property type="molecule type" value="Genomic_DNA"/>
</dbReference>
<accession>A0A255GPB0</accession>
<protein>
    <submittedName>
        <fullName evidence="6">Transcriptional regulator</fullName>
    </submittedName>
</protein>
<dbReference type="PROSITE" id="PS51077">
    <property type="entry name" value="HTH_ICLR"/>
    <property type="match status" value="1"/>
</dbReference>
<dbReference type="AlphaFoldDB" id="A0A255GPB0"/>
<dbReference type="Gene3D" id="1.10.10.10">
    <property type="entry name" value="Winged helix-like DNA-binding domain superfamily/Winged helix DNA-binding domain"/>
    <property type="match status" value="1"/>
</dbReference>
<dbReference type="InterPro" id="IPR036390">
    <property type="entry name" value="WH_DNA-bd_sf"/>
</dbReference>
<dbReference type="InterPro" id="IPR014757">
    <property type="entry name" value="Tscrpt_reg_IclR_C"/>
</dbReference>
<dbReference type="SMART" id="SM00346">
    <property type="entry name" value="HTH_ICLR"/>
    <property type="match status" value="1"/>
</dbReference>
<dbReference type="SUPFAM" id="SSF55781">
    <property type="entry name" value="GAF domain-like"/>
    <property type="match status" value="1"/>
</dbReference>
<dbReference type="Pfam" id="PF09339">
    <property type="entry name" value="HTH_IclR"/>
    <property type="match status" value="1"/>
</dbReference>
<feature type="domain" description="HTH iclR-type" evidence="4">
    <location>
        <begin position="4"/>
        <end position="65"/>
    </location>
</feature>
<gene>
    <name evidence="6" type="ORF">CGZ94_00430</name>
</gene>
<proteinExistence type="predicted"/>
<evidence type="ECO:0000256" key="2">
    <source>
        <dbReference type="ARBA" id="ARBA00023125"/>
    </source>
</evidence>
<dbReference type="GO" id="GO:0003677">
    <property type="term" value="F:DNA binding"/>
    <property type="evidence" value="ECO:0007669"/>
    <property type="project" value="UniProtKB-KW"/>
</dbReference>
<comment type="caution">
    <text evidence="6">The sequence shown here is derived from an EMBL/GenBank/DDBJ whole genome shotgun (WGS) entry which is preliminary data.</text>
</comment>